<dbReference type="AlphaFoldDB" id="A0A5B7DYQ6"/>
<proteinExistence type="predicted"/>
<sequence length="104" mass="11340">MFGIQRTTRDMTDAASAKRGKKNIKGAHSGTVEPCVLWCPKGLQAHGFESCLRSECRLGFLTRSNGFLAGSPVYIKAAHARTFTPSAYVTTHPKGTHRFSRPAC</sequence>
<accession>A0A5B7DYQ6</accession>
<dbReference type="EMBL" id="VSRR010001558">
    <property type="protein sequence ID" value="MPC26136.1"/>
    <property type="molecule type" value="Genomic_DNA"/>
</dbReference>
<evidence type="ECO:0000256" key="1">
    <source>
        <dbReference type="SAM" id="MobiDB-lite"/>
    </source>
</evidence>
<evidence type="ECO:0000313" key="3">
    <source>
        <dbReference type="Proteomes" id="UP000324222"/>
    </source>
</evidence>
<protein>
    <submittedName>
        <fullName evidence="2">Uncharacterized protein</fullName>
    </submittedName>
</protein>
<dbReference type="Proteomes" id="UP000324222">
    <property type="component" value="Unassembled WGS sequence"/>
</dbReference>
<comment type="caution">
    <text evidence="2">The sequence shown here is derived from an EMBL/GenBank/DDBJ whole genome shotgun (WGS) entry which is preliminary data.</text>
</comment>
<feature type="region of interest" description="Disordered" evidence="1">
    <location>
        <begin position="1"/>
        <end position="24"/>
    </location>
</feature>
<keyword evidence="3" id="KW-1185">Reference proteome</keyword>
<name>A0A5B7DYQ6_PORTR</name>
<reference evidence="2 3" key="1">
    <citation type="submission" date="2019-05" db="EMBL/GenBank/DDBJ databases">
        <title>Another draft genome of Portunus trituberculatus and its Hox gene families provides insights of decapod evolution.</title>
        <authorList>
            <person name="Jeong J.-H."/>
            <person name="Song I."/>
            <person name="Kim S."/>
            <person name="Choi T."/>
            <person name="Kim D."/>
            <person name="Ryu S."/>
            <person name="Kim W."/>
        </authorList>
    </citation>
    <scope>NUCLEOTIDE SEQUENCE [LARGE SCALE GENOMIC DNA]</scope>
    <source>
        <tissue evidence="2">Muscle</tissue>
    </source>
</reference>
<organism evidence="2 3">
    <name type="scientific">Portunus trituberculatus</name>
    <name type="common">Swimming crab</name>
    <name type="synonym">Neptunus trituberculatus</name>
    <dbReference type="NCBI Taxonomy" id="210409"/>
    <lineage>
        <taxon>Eukaryota</taxon>
        <taxon>Metazoa</taxon>
        <taxon>Ecdysozoa</taxon>
        <taxon>Arthropoda</taxon>
        <taxon>Crustacea</taxon>
        <taxon>Multicrustacea</taxon>
        <taxon>Malacostraca</taxon>
        <taxon>Eumalacostraca</taxon>
        <taxon>Eucarida</taxon>
        <taxon>Decapoda</taxon>
        <taxon>Pleocyemata</taxon>
        <taxon>Brachyura</taxon>
        <taxon>Eubrachyura</taxon>
        <taxon>Portunoidea</taxon>
        <taxon>Portunidae</taxon>
        <taxon>Portuninae</taxon>
        <taxon>Portunus</taxon>
    </lineage>
</organism>
<gene>
    <name evidence="2" type="ORF">E2C01_019268</name>
</gene>
<evidence type="ECO:0000313" key="2">
    <source>
        <dbReference type="EMBL" id="MPC26136.1"/>
    </source>
</evidence>